<feature type="binding site" evidence="6">
    <location>
        <position position="253"/>
    </location>
    <ligand>
        <name>S-adenosyl-L-methionine</name>
        <dbReference type="ChEBI" id="CHEBI:59789"/>
    </ligand>
</feature>
<comment type="catalytic activity">
    <reaction evidence="6">
        <text>L-lysyl-[protein] + 3 S-adenosyl-L-methionine = N(6),N(6),N(6)-trimethyl-L-lysyl-[protein] + 3 S-adenosyl-L-homocysteine + 3 H(+)</text>
        <dbReference type="Rhea" id="RHEA:54192"/>
        <dbReference type="Rhea" id="RHEA-COMP:9752"/>
        <dbReference type="Rhea" id="RHEA-COMP:13826"/>
        <dbReference type="ChEBI" id="CHEBI:15378"/>
        <dbReference type="ChEBI" id="CHEBI:29969"/>
        <dbReference type="ChEBI" id="CHEBI:57856"/>
        <dbReference type="ChEBI" id="CHEBI:59789"/>
        <dbReference type="ChEBI" id="CHEBI:61961"/>
    </reaction>
</comment>
<evidence type="ECO:0000256" key="2">
    <source>
        <dbReference type="ARBA" id="ARBA00022490"/>
    </source>
</evidence>
<protein>
    <recommendedName>
        <fullName evidence="6">Ribosomal protein L11 methyltransferase</fullName>
        <shortName evidence="6">L11 Mtase</shortName>
        <ecNumber evidence="6">2.1.1.-</ecNumber>
    </recommendedName>
</protein>
<dbReference type="HAMAP" id="MF_00735">
    <property type="entry name" value="Methyltr_PrmA"/>
    <property type="match status" value="1"/>
</dbReference>
<keyword evidence="5 6" id="KW-0949">S-adenosyl-L-methionine</keyword>
<evidence type="ECO:0000313" key="8">
    <source>
        <dbReference type="Proteomes" id="UP001454489"/>
    </source>
</evidence>
<keyword evidence="3 6" id="KW-0489">Methyltransferase</keyword>
<dbReference type="GO" id="GO:0032259">
    <property type="term" value="P:methylation"/>
    <property type="evidence" value="ECO:0007669"/>
    <property type="project" value="UniProtKB-KW"/>
</dbReference>
<dbReference type="GO" id="GO:0008168">
    <property type="term" value="F:methyltransferase activity"/>
    <property type="evidence" value="ECO:0007669"/>
    <property type="project" value="UniProtKB-KW"/>
</dbReference>
<gene>
    <name evidence="6 7" type="primary">prmA</name>
    <name evidence="7" type="ORF">WMO43_01240</name>
</gene>
<organism evidence="7 8">
    <name type="scientific">Maccoyibacter intestinihominis</name>
    <dbReference type="NCBI Taxonomy" id="3133499"/>
    <lineage>
        <taxon>Bacteria</taxon>
        <taxon>Bacillati</taxon>
        <taxon>Bacillota</taxon>
        <taxon>Clostridia</taxon>
        <taxon>Lachnospirales</taxon>
        <taxon>Lachnospiraceae</taxon>
        <taxon>Maccoyibacter</taxon>
    </lineage>
</organism>
<comment type="similarity">
    <text evidence="1 6">Belongs to the methyltransferase superfamily. PrmA family.</text>
</comment>
<dbReference type="EMBL" id="JBBMEX010000001">
    <property type="protein sequence ID" value="MEQ2556506.1"/>
    <property type="molecule type" value="Genomic_DNA"/>
</dbReference>
<feature type="binding site" evidence="6">
    <location>
        <position position="159"/>
    </location>
    <ligand>
        <name>S-adenosyl-L-methionine</name>
        <dbReference type="ChEBI" id="CHEBI:59789"/>
    </ligand>
</feature>
<dbReference type="NCBIfam" id="TIGR00406">
    <property type="entry name" value="prmA"/>
    <property type="match status" value="1"/>
</dbReference>
<feature type="binding site" evidence="6">
    <location>
        <position position="202"/>
    </location>
    <ligand>
        <name>S-adenosyl-L-methionine</name>
        <dbReference type="ChEBI" id="CHEBI:59789"/>
    </ligand>
</feature>
<dbReference type="Proteomes" id="UP001454489">
    <property type="component" value="Unassembled WGS sequence"/>
</dbReference>
<evidence type="ECO:0000313" key="7">
    <source>
        <dbReference type="EMBL" id="MEQ2556506.1"/>
    </source>
</evidence>
<dbReference type="SUPFAM" id="SSF53335">
    <property type="entry name" value="S-adenosyl-L-methionine-dependent methyltransferases"/>
    <property type="match status" value="1"/>
</dbReference>
<dbReference type="EC" id="2.1.1.-" evidence="6"/>
<evidence type="ECO:0000256" key="4">
    <source>
        <dbReference type="ARBA" id="ARBA00022679"/>
    </source>
</evidence>
<evidence type="ECO:0000256" key="6">
    <source>
        <dbReference type="HAMAP-Rule" id="MF_00735"/>
    </source>
</evidence>
<feature type="binding site" evidence="6">
    <location>
        <position position="180"/>
    </location>
    <ligand>
        <name>S-adenosyl-L-methionine</name>
        <dbReference type="ChEBI" id="CHEBI:59789"/>
    </ligand>
</feature>
<name>A0ABV1H9Z0_9FIRM</name>
<dbReference type="CDD" id="cd02440">
    <property type="entry name" value="AdoMet_MTases"/>
    <property type="match status" value="1"/>
</dbReference>
<keyword evidence="7" id="KW-0687">Ribonucleoprotein</keyword>
<keyword evidence="2 6" id="KW-0963">Cytoplasm</keyword>
<dbReference type="InterPro" id="IPR050078">
    <property type="entry name" value="Ribosomal_L11_MeTrfase_PrmA"/>
</dbReference>
<dbReference type="PANTHER" id="PTHR43648">
    <property type="entry name" value="ELECTRON TRANSFER FLAVOPROTEIN BETA SUBUNIT LYSINE METHYLTRANSFERASE"/>
    <property type="match status" value="1"/>
</dbReference>
<evidence type="ECO:0000256" key="1">
    <source>
        <dbReference type="ARBA" id="ARBA00009741"/>
    </source>
</evidence>
<reference evidence="7 8" key="1">
    <citation type="submission" date="2024-03" db="EMBL/GenBank/DDBJ databases">
        <title>Human intestinal bacterial collection.</title>
        <authorList>
            <person name="Pauvert C."/>
            <person name="Hitch T.C.A."/>
            <person name="Clavel T."/>
        </authorList>
    </citation>
    <scope>NUCLEOTIDE SEQUENCE [LARGE SCALE GENOMIC DNA]</scope>
    <source>
        <strain evidence="7 8">CLA-AA-H185</strain>
    </source>
</reference>
<dbReference type="PANTHER" id="PTHR43648:SF1">
    <property type="entry name" value="ELECTRON TRANSFER FLAVOPROTEIN BETA SUBUNIT LYSINE METHYLTRANSFERASE"/>
    <property type="match status" value="1"/>
</dbReference>
<comment type="caution">
    <text evidence="7">The sequence shown here is derived from an EMBL/GenBank/DDBJ whole genome shotgun (WGS) entry which is preliminary data.</text>
</comment>
<comment type="subcellular location">
    <subcellularLocation>
        <location evidence="6">Cytoplasm</location>
    </subcellularLocation>
</comment>
<dbReference type="InterPro" id="IPR029063">
    <property type="entry name" value="SAM-dependent_MTases_sf"/>
</dbReference>
<dbReference type="Gene3D" id="3.40.50.150">
    <property type="entry name" value="Vaccinia Virus protein VP39"/>
    <property type="match status" value="1"/>
</dbReference>
<sequence>MKWNKFTIKTTTEAEDYLSAMLDEIGVEGIEIEDNVPLSKEDQSAMFIDFLPELPQDDGTSKVSFYIDAENDYEEILEQVKAGIEEWRQFVDIGEGSIIQSETEDIDWQNNWKEFFKAFTIDDILIKPTWEELKEEDKGRILIEIDPGVSFGTGKHETTQLCIRQLRKYMKDSAKVLDVGCGSGILSIVALKLGAGEVVGTDIDKDCIMSANENLKVNHLENAKTEFYVGNLIDDTQLQQTVGNECYDIVVANILADVIIPMAPVIPARLKKGGIFITSGIIDFKEQEVKEALEKAGFEILETNYQGEWVNITAKKC</sequence>
<comment type="function">
    <text evidence="6">Methylates ribosomal protein L11.</text>
</comment>
<dbReference type="InterPro" id="IPR004498">
    <property type="entry name" value="Ribosomal_PrmA_MeTrfase"/>
</dbReference>
<dbReference type="RefSeq" id="WP_353529451.1">
    <property type="nucleotide sequence ID" value="NZ_JBBMEX010000001.1"/>
</dbReference>
<dbReference type="GO" id="GO:0005840">
    <property type="term" value="C:ribosome"/>
    <property type="evidence" value="ECO:0007669"/>
    <property type="project" value="UniProtKB-KW"/>
</dbReference>
<keyword evidence="8" id="KW-1185">Reference proteome</keyword>
<dbReference type="Pfam" id="PF06325">
    <property type="entry name" value="PrmA"/>
    <property type="match status" value="1"/>
</dbReference>
<keyword evidence="7" id="KW-0689">Ribosomal protein</keyword>
<proteinExistence type="inferred from homology"/>
<accession>A0ABV1H9Z0</accession>
<keyword evidence="4 6" id="KW-0808">Transferase</keyword>
<evidence type="ECO:0000256" key="5">
    <source>
        <dbReference type="ARBA" id="ARBA00022691"/>
    </source>
</evidence>
<dbReference type="PIRSF" id="PIRSF000401">
    <property type="entry name" value="RPL11_MTase"/>
    <property type="match status" value="1"/>
</dbReference>
<evidence type="ECO:0000256" key="3">
    <source>
        <dbReference type="ARBA" id="ARBA00022603"/>
    </source>
</evidence>